<dbReference type="EMBL" id="MQWB01000015">
    <property type="protein sequence ID" value="OZC01182.1"/>
    <property type="molecule type" value="Genomic_DNA"/>
</dbReference>
<comment type="caution">
    <text evidence="1">The sequence shown here is derived from an EMBL/GenBank/DDBJ whole genome shotgun (WGS) entry which is preliminary data.</text>
</comment>
<keyword evidence="2" id="KW-1185">Reference proteome</keyword>
<organism evidence="1 2">
    <name type="scientific">Rubricoccus marinus</name>
    <dbReference type="NCBI Taxonomy" id="716817"/>
    <lineage>
        <taxon>Bacteria</taxon>
        <taxon>Pseudomonadati</taxon>
        <taxon>Rhodothermota</taxon>
        <taxon>Rhodothermia</taxon>
        <taxon>Rhodothermales</taxon>
        <taxon>Rubricoccaceae</taxon>
        <taxon>Rubricoccus</taxon>
    </lineage>
</organism>
<evidence type="ECO:0000313" key="1">
    <source>
        <dbReference type="EMBL" id="OZC01182.1"/>
    </source>
</evidence>
<dbReference type="InParanoid" id="A0A259TTT6"/>
<dbReference type="AlphaFoldDB" id="A0A259TTT6"/>
<dbReference type="Pfam" id="PF19663">
    <property type="entry name" value="DUF6166"/>
    <property type="match status" value="1"/>
</dbReference>
<proteinExistence type="predicted"/>
<accession>A0A259TTT6</accession>
<dbReference type="InterPro" id="IPR046164">
    <property type="entry name" value="DUF6166"/>
</dbReference>
<protein>
    <submittedName>
        <fullName evidence="1">Uncharacterized protein</fullName>
    </submittedName>
</protein>
<reference evidence="1 2" key="1">
    <citation type="submission" date="2016-11" db="EMBL/GenBank/DDBJ databases">
        <title>Study of marine rhodopsin-containing bacteria.</title>
        <authorList>
            <person name="Yoshizawa S."/>
            <person name="Kumagai Y."/>
            <person name="Kogure K."/>
        </authorList>
    </citation>
    <scope>NUCLEOTIDE SEQUENCE [LARGE SCALE GENOMIC DNA]</scope>
    <source>
        <strain evidence="1 2">SG-29</strain>
    </source>
</reference>
<evidence type="ECO:0000313" key="2">
    <source>
        <dbReference type="Proteomes" id="UP000216446"/>
    </source>
</evidence>
<gene>
    <name evidence="1" type="ORF">BSZ36_18705</name>
</gene>
<sequence>MTGDREDVVLWRTCDGEAHASVPHAVRHSPTGIEWGYGGSGPADLARSVLLSLTDEETANALYHRFKREVVAAVPEDGGVLRAADVRVWVENERPLAGRGVTGRE</sequence>
<dbReference type="Proteomes" id="UP000216446">
    <property type="component" value="Unassembled WGS sequence"/>
</dbReference>
<name>A0A259TTT6_9BACT</name>